<name>A0A8S3R8Y0_MYTED</name>
<evidence type="ECO:0000313" key="3">
    <source>
        <dbReference type="Proteomes" id="UP000683360"/>
    </source>
</evidence>
<feature type="compositionally biased region" description="Basic and acidic residues" evidence="1">
    <location>
        <begin position="186"/>
        <end position="195"/>
    </location>
</feature>
<organism evidence="2 3">
    <name type="scientific">Mytilus edulis</name>
    <name type="common">Blue mussel</name>
    <dbReference type="NCBI Taxonomy" id="6550"/>
    <lineage>
        <taxon>Eukaryota</taxon>
        <taxon>Metazoa</taxon>
        <taxon>Spiralia</taxon>
        <taxon>Lophotrochozoa</taxon>
        <taxon>Mollusca</taxon>
        <taxon>Bivalvia</taxon>
        <taxon>Autobranchia</taxon>
        <taxon>Pteriomorphia</taxon>
        <taxon>Mytilida</taxon>
        <taxon>Mytiloidea</taxon>
        <taxon>Mytilidae</taxon>
        <taxon>Mytilinae</taxon>
        <taxon>Mytilus</taxon>
    </lineage>
</organism>
<keyword evidence="3" id="KW-1185">Reference proteome</keyword>
<evidence type="ECO:0000313" key="2">
    <source>
        <dbReference type="EMBL" id="CAG2203292.1"/>
    </source>
</evidence>
<proteinExistence type="predicted"/>
<dbReference type="Proteomes" id="UP000683360">
    <property type="component" value="Unassembled WGS sequence"/>
</dbReference>
<sequence length="314" mass="36177">MTEFMNMITSDKSLALRKYKHCSLYYTRTYPSTTSGNSNNDISLDTTEESTQATTGISTETEAVMARSNYSVHSYKRVNNDRCYENDNQRHISTYCNPEYAWYLGNYLVQLLKILLLPYQLLRLRHHHQQQQVDPVLPMHVAIPACAAAEYDKEANVCTLKGECTNKTQYMLDDKTNGDQTHTTMYDDQKKKGDQTHSIMSDGQKKKVNQTHSIMYDGQKRKVTQTHCIMFEDQKKKVDHTHSIMCDGHKKKADQTHSIMFDGQKKKVGQTHSKMSDGQKKKHDLTHSIMFEDQNKKGDQTHSIMSDGQKKTVD</sequence>
<gene>
    <name evidence="2" type="ORF">MEDL_17886</name>
</gene>
<evidence type="ECO:0000256" key="1">
    <source>
        <dbReference type="SAM" id="MobiDB-lite"/>
    </source>
</evidence>
<reference evidence="2" key="1">
    <citation type="submission" date="2021-03" db="EMBL/GenBank/DDBJ databases">
        <authorList>
            <person name="Bekaert M."/>
        </authorList>
    </citation>
    <scope>NUCLEOTIDE SEQUENCE</scope>
</reference>
<dbReference type="AlphaFoldDB" id="A0A8S3R8Y0"/>
<feature type="region of interest" description="Disordered" evidence="1">
    <location>
        <begin position="264"/>
        <end position="314"/>
    </location>
</feature>
<protein>
    <submittedName>
        <fullName evidence="2">Uncharacterized protein</fullName>
    </submittedName>
</protein>
<comment type="caution">
    <text evidence="2">The sequence shown here is derived from an EMBL/GenBank/DDBJ whole genome shotgun (WGS) entry which is preliminary data.</text>
</comment>
<feature type="region of interest" description="Disordered" evidence="1">
    <location>
        <begin position="186"/>
        <end position="207"/>
    </location>
</feature>
<dbReference type="EMBL" id="CAJPWZ010000917">
    <property type="protein sequence ID" value="CAG2203292.1"/>
    <property type="molecule type" value="Genomic_DNA"/>
</dbReference>
<accession>A0A8S3R8Y0</accession>